<organism evidence="1">
    <name type="scientific">uncultured Caudovirales phage</name>
    <dbReference type="NCBI Taxonomy" id="2100421"/>
    <lineage>
        <taxon>Viruses</taxon>
        <taxon>Duplodnaviria</taxon>
        <taxon>Heunggongvirae</taxon>
        <taxon>Uroviricota</taxon>
        <taxon>Caudoviricetes</taxon>
        <taxon>Peduoviridae</taxon>
        <taxon>Maltschvirus</taxon>
        <taxon>Maltschvirus maltsch</taxon>
    </lineage>
</organism>
<accession>A0A6J5TAI1</accession>
<gene>
    <name evidence="1" type="ORF">UFOVP71_341</name>
</gene>
<name>A0A6J5TAI1_9CAUD</name>
<evidence type="ECO:0000313" key="1">
    <source>
        <dbReference type="EMBL" id="CAB4241803.1"/>
    </source>
</evidence>
<sequence length="66" mass="7583">MADIIDDAQEAMEAQEELRRATAKAFKPIRTGFCIECEEPTEFTFCSADCRDVHEKRERMKAINGK</sequence>
<dbReference type="EMBL" id="LR797824">
    <property type="protein sequence ID" value="CAB4241803.1"/>
    <property type="molecule type" value="Genomic_DNA"/>
</dbReference>
<reference evidence="1" key="1">
    <citation type="submission" date="2020-05" db="EMBL/GenBank/DDBJ databases">
        <authorList>
            <person name="Chiriac C."/>
            <person name="Salcher M."/>
            <person name="Ghai R."/>
            <person name="Kavagutti S V."/>
        </authorList>
    </citation>
    <scope>NUCLEOTIDE SEQUENCE</scope>
</reference>
<proteinExistence type="predicted"/>
<protein>
    <submittedName>
        <fullName evidence="1">Uncharacterized protein</fullName>
    </submittedName>
</protein>